<accession>A0A0B3BNN9</accession>
<evidence type="ECO:0000313" key="2">
    <source>
        <dbReference type="EMBL" id="KHO66113.1"/>
    </source>
</evidence>
<keyword evidence="1" id="KW-0812">Transmembrane</keyword>
<keyword evidence="1" id="KW-1133">Transmembrane helix</keyword>
<keyword evidence="4" id="KW-1185">Reference proteome</keyword>
<dbReference type="Proteomes" id="UP000186079">
    <property type="component" value="Unassembled WGS sequence"/>
</dbReference>
<dbReference type="InterPro" id="IPR021529">
    <property type="entry name" value="DUF2798"/>
</dbReference>
<evidence type="ECO:0000256" key="1">
    <source>
        <dbReference type="SAM" id="Phobius"/>
    </source>
</evidence>
<evidence type="ECO:0008006" key="6">
    <source>
        <dbReference type="Google" id="ProtNLM"/>
    </source>
</evidence>
<evidence type="ECO:0000313" key="4">
    <source>
        <dbReference type="Proteomes" id="UP000030980"/>
    </source>
</evidence>
<dbReference type="RefSeq" id="WP_037008699.1">
    <property type="nucleotide sequence ID" value="NZ_FMUP01000008.1"/>
</dbReference>
<dbReference type="AlphaFoldDB" id="A0A0B3BNN9"/>
<evidence type="ECO:0000313" key="5">
    <source>
        <dbReference type="Proteomes" id="UP000186079"/>
    </source>
</evidence>
<reference evidence="3 5" key="2">
    <citation type="submission" date="2017-01" db="EMBL/GenBank/DDBJ databases">
        <authorList>
            <person name="Mah S.A."/>
            <person name="Swanson W.J."/>
            <person name="Moy G.W."/>
            <person name="Vacquier V.D."/>
        </authorList>
    </citation>
    <scope>NUCLEOTIDE SEQUENCE [LARGE SCALE GENOMIC DNA]</scope>
    <source>
        <strain evidence="3 5">ATCC 29606</strain>
    </source>
</reference>
<evidence type="ECO:0000313" key="3">
    <source>
        <dbReference type="EMBL" id="SIQ81588.1"/>
    </source>
</evidence>
<proteinExistence type="predicted"/>
<keyword evidence="1" id="KW-0472">Membrane</keyword>
<feature type="transmembrane region" description="Helical" evidence="1">
    <location>
        <begin position="12"/>
        <end position="34"/>
    </location>
</feature>
<protein>
    <recommendedName>
        <fullName evidence="6">DUF2798 domain-containing protein</fullName>
    </recommendedName>
</protein>
<dbReference type="EMBL" id="JTAK01000001">
    <property type="protein sequence ID" value="KHO66113.1"/>
    <property type="molecule type" value="Genomic_DNA"/>
</dbReference>
<dbReference type="PATRIC" id="fig|706570.3.peg.624"/>
<dbReference type="Proteomes" id="UP000030980">
    <property type="component" value="Unassembled WGS sequence"/>
</dbReference>
<dbReference type="EMBL" id="FTMC01000010">
    <property type="protein sequence ID" value="SIQ81588.1"/>
    <property type="molecule type" value="Genomic_DNA"/>
</dbReference>
<accession>A0A0B2DC95</accession>
<gene>
    <name evidence="2" type="ORF">PT85_00550</name>
    <name evidence="3" type="ORF">SAMN05421672_110116</name>
</gene>
<dbReference type="Pfam" id="PF11391">
    <property type="entry name" value="DUF2798"/>
    <property type="match status" value="1"/>
</dbReference>
<organism evidence="2 4">
    <name type="scientific">Pseudomonas flexibilis</name>
    <dbReference type="NCBI Taxonomy" id="706570"/>
    <lineage>
        <taxon>Bacteria</taxon>
        <taxon>Pseudomonadati</taxon>
        <taxon>Pseudomonadota</taxon>
        <taxon>Gammaproteobacteria</taxon>
        <taxon>Pseudomonadales</taxon>
        <taxon>Pseudomonadaceae</taxon>
        <taxon>Pseudomonas</taxon>
    </lineage>
</organism>
<sequence>MKLPKLPLRLAPYVFAFYMSGLMAAVMTCVITALNRGLGAGYLETVLKVYAMTMPVAFCSVLLVRPIVGKLVEWTVRKS</sequence>
<dbReference type="STRING" id="706570.PT85_00550"/>
<feature type="transmembrane region" description="Helical" evidence="1">
    <location>
        <begin position="49"/>
        <end position="68"/>
    </location>
</feature>
<dbReference type="OrthoDB" id="6007993at2"/>
<reference evidence="2 4" key="1">
    <citation type="submission" date="2014-11" db="EMBL/GenBank/DDBJ databases">
        <title>Genome sequence of Pseudomonas tuomuerensis JCM 14085.</title>
        <authorList>
            <person name="Shin S.-K."/>
            <person name="Yi H."/>
        </authorList>
    </citation>
    <scope>NUCLEOTIDE SEQUENCE [LARGE SCALE GENOMIC DNA]</scope>
    <source>
        <strain evidence="2 4">JCM 14085</strain>
    </source>
</reference>
<name>A0A0B3BNN9_9PSED</name>